<keyword evidence="3" id="KW-1185">Reference proteome</keyword>
<dbReference type="EMBL" id="JBHRYB010000005">
    <property type="protein sequence ID" value="MFC3679477.1"/>
    <property type="molecule type" value="Genomic_DNA"/>
</dbReference>
<evidence type="ECO:0000313" key="2">
    <source>
        <dbReference type="EMBL" id="MFC3679477.1"/>
    </source>
</evidence>
<accession>A0ABV7VRH5</accession>
<dbReference type="InterPro" id="IPR011083">
    <property type="entry name" value="Phage_tail_collar_dom"/>
</dbReference>
<feature type="domain" description="Phage tail collar" evidence="1">
    <location>
        <begin position="8"/>
        <end position="63"/>
    </location>
</feature>
<sequence>MADPYVAEIRLFAGNYAPTRWALCNGQILPITQNSALFSLIGTTYGGDGRSTFGLPDMQGRIPVHQGTGPGLSRRPLGQKYGAESISLLASQMPSHSHHFQVSSDSASAATPSNMVLGSVESPDAFYTMTPESGAALTQMNKNSTINTGHSQPHSNMMSYQAITFILSLTGIYPSRN</sequence>
<dbReference type="Pfam" id="PF07484">
    <property type="entry name" value="Collar"/>
    <property type="match status" value="1"/>
</dbReference>
<evidence type="ECO:0000313" key="3">
    <source>
        <dbReference type="Proteomes" id="UP001595722"/>
    </source>
</evidence>
<comment type="caution">
    <text evidence="2">The sequence shown here is derived from an EMBL/GenBank/DDBJ whole genome shotgun (WGS) entry which is preliminary data.</text>
</comment>
<dbReference type="InterPro" id="IPR037053">
    <property type="entry name" value="Phage_tail_collar_dom_sf"/>
</dbReference>
<evidence type="ECO:0000259" key="1">
    <source>
        <dbReference type="Pfam" id="PF07484"/>
    </source>
</evidence>
<organism evidence="2 3">
    <name type="scientific">Bacterioplanoides pacificum</name>
    <dbReference type="NCBI Taxonomy" id="1171596"/>
    <lineage>
        <taxon>Bacteria</taxon>
        <taxon>Pseudomonadati</taxon>
        <taxon>Pseudomonadota</taxon>
        <taxon>Gammaproteobacteria</taxon>
        <taxon>Oceanospirillales</taxon>
        <taxon>Oceanospirillaceae</taxon>
        <taxon>Bacterioplanoides</taxon>
    </lineage>
</organism>
<name>A0ABV7VRH5_9GAMM</name>
<gene>
    <name evidence="2" type="ORF">ACFOMG_05040</name>
</gene>
<reference evidence="3" key="1">
    <citation type="journal article" date="2019" name="Int. J. Syst. Evol. Microbiol.">
        <title>The Global Catalogue of Microorganisms (GCM) 10K type strain sequencing project: providing services to taxonomists for standard genome sequencing and annotation.</title>
        <authorList>
            <consortium name="The Broad Institute Genomics Platform"/>
            <consortium name="The Broad Institute Genome Sequencing Center for Infectious Disease"/>
            <person name="Wu L."/>
            <person name="Ma J."/>
        </authorList>
    </citation>
    <scope>NUCLEOTIDE SEQUENCE [LARGE SCALE GENOMIC DNA]</scope>
    <source>
        <strain evidence="3">KCTC 42424</strain>
    </source>
</reference>
<dbReference type="RefSeq" id="WP_376865179.1">
    <property type="nucleotide sequence ID" value="NZ_JBHRYB010000005.1"/>
</dbReference>
<protein>
    <submittedName>
        <fullName evidence="2">Phage tail protein</fullName>
    </submittedName>
</protein>
<proteinExistence type="predicted"/>
<dbReference type="Gene3D" id="3.90.1340.10">
    <property type="entry name" value="Phage tail collar domain"/>
    <property type="match status" value="1"/>
</dbReference>
<dbReference type="SUPFAM" id="SSF88874">
    <property type="entry name" value="Receptor-binding domain of short tail fibre protein gp12"/>
    <property type="match status" value="1"/>
</dbReference>
<dbReference type="Proteomes" id="UP001595722">
    <property type="component" value="Unassembled WGS sequence"/>
</dbReference>